<name>A0ABX1RGA6_9PSEU</name>
<evidence type="ECO:0000313" key="4">
    <source>
        <dbReference type="Proteomes" id="UP001296706"/>
    </source>
</evidence>
<feature type="domain" description="Rho termination factor-like N-terminal" evidence="2">
    <location>
        <begin position="20"/>
        <end position="62"/>
    </location>
</feature>
<dbReference type="Proteomes" id="UP001296706">
    <property type="component" value="Unassembled WGS sequence"/>
</dbReference>
<comment type="caution">
    <text evidence="3">The sequence shown here is derived from an EMBL/GenBank/DDBJ whole genome shotgun (WGS) entry which is preliminary data.</text>
</comment>
<dbReference type="SUPFAM" id="SSF68912">
    <property type="entry name" value="Rho N-terminal domain-like"/>
    <property type="match status" value="1"/>
</dbReference>
<gene>
    <name evidence="3" type="ORF">HF577_20320</name>
</gene>
<keyword evidence="4" id="KW-1185">Reference proteome</keyword>
<reference evidence="3 4" key="1">
    <citation type="submission" date="2020-04" db="EMBL/GenBank/DDBJ databases">
        <authorList>
            <person name="Klaysubun C."/>
            <person name="Duangmal K."/>
            <person name="Lipun K."/>
        </authorList>
    </citation>
    <scope>NUCLEOTIDE SEQUENCE [LARGE SCALE GENOMIC DNA]</scope>
    <source>
        <strain evidence="3 4">JCM 11839</strain>
    </source>
</reference>
<dbReference type="InterPro" id="IPR011112">
    <property type="entry name" value="Rho-like_N"/>
</dbReference>
<proteinExistence type="predicted"/>
<dbReference type="Gene3D" id="1.10.720.10">
    <property type="match status" value="1"/>
</dbReference>
<feature type="non-terminal residue" evidence="3">
    <location>
        <position position="77"/>
    </location>
</feature>
<dbReference type="RefSeq" id="WP_312859257.1">
    <property type="nucleotide sequence ID" value="NZ_JAAXKY010000068.1"/>
</dbReference>
<dbReference type="InterPro" id="IPR036269">
    <property type="entry name" value="Rho_N_sf"/>
</dbReference>
<sequence>MSETDLVSTESAPAPRKRGGLTGMVLAELRQLAGELNIPDTSGMRKGDLIAAIKEKQGAAPARKPAAAQLSLPENGT</sequence>
<evidence type="ECO:0000259" key="2">
    <source>
        <dbReference type="SMART" id="SM00959"/>
    </source>
</evidence>
<organism evidence="3 4">
    <name type="scientific">Pseudonocardia xinjiangensis</name>
    <dbReference type="NCBI Taxonomy" id="75289"/>
    <lineage>
        <taxon>Bacteria</taxon>
        <taxon>Bacillati</taxon>
        <taxon>Actinomycetota</taxon>
        <taxon>Actinomycetes</taxon>
        <taxon>Pseudonocardiales</taxon>
        <taxon>Pseudonocardiaceae</taxon>
        <taxon>Pseudonocardia</taxon>
    </lineage>
</organism>
<feature type="region of interest" description="Disordered" evidence="1">
    <location>
        <begin position="56"/>
        <end position="77"/>
    </location>
</feature>
<protein>
    <submittedName>
        <fullName evidence="3">Transcription termination factor Rho</fullName>
    </submittedName>
</protein>
<evidence type="ECO:0000313" key="3">
    <source>
        <dbReference type="EMBL" id="NMH79426.1"/>
    </source>
</evidence>
<evidence type="ECO:0000256" key="1">
    <source>
        <dbReference type="SAM" id="MobiDB-lite"/>
    </source>
</evidence>
<dbReference type="EMBL" id="JAAXKY010000068">
    <property type="protein sequence ID" value="NMH79426.1"/>
    <property type="molecule type" value="Genomic_DNA"/>
</dbReference>
<dbReference type="SMART" id="SM00959">
    <property type="entry name" value="Rho_N"/>
    <property type="match status" value="1"/>
</dbReference>
<accession>A0ABX1RGA6</accession>
<dbReference type="Pfam" id="PF07498">
    <property type="entry name" value="Rho_N"/>
    <property type="match status" value="1"/>
</dbReference>
<feature type="compositionally biased region" description="Low complexity" evidence="1">
    <location>
        <begin position="59"/>
        <end position="68"/>
    </location>
</feature>